<evidence type="ECO:0000313" key="2">
    <source>
        <dbReference type="Proteomes" id="UP000215027"/>
    </source>
</evidence>
<gene>
    <name evidence="1" type="ORF">CFX0092_B0597</name>
</gene>
<dbReference type="KEGG" id="pbf:CFX0092_B0597"/>
<dbReference type="EMBL" id="LN890656">
    <property type="protein sequence ID" value="CUS06131.1"/>
    <property type="molecule type" value="Genomic_DNA"/>
</dbReference>
<dbReference type="AlphaFoldDB" id="A0A160T6T3"/>
<dbReference type="OrthoDB" id="9800767at2"/>
<dbReference type="RefSeq" id="WP_095045448.1">
    <property type="nucleotide sequence ID" value="NZ_LN890656.1"/>
</dbReference>
<reference evidence="1" key="1">
    <citation type="submission" date="2016-01" db="EMBL/GenBank/DDBJ databases">
        <authorList>
            <person name="Mcilroy J.S."/>
            <person name="Karst M S."/>
            <person name="Albertsen M."/>
        </authorList>
    </citation>
    <scope>NUCLEOTIDE SEQUENCE</scope>
    <source>
        <strain evidence="1">Cfx-K</strain>
    </source>
</reference>
<dbReference type="Proteomes" id="UP000215027">
    <property type="component" value="Chromosome II"/>
</dbReference>
<name>A0A160T6T3_9CHLR</name>
<protein>
    <submittedName>
        <fullName evidence="1">Uncharacterized protein</fullName>
    </submittedName>
</protein>
<keyword evidence="2" id="KW-1185">Reference proteome</keyword>
<evidence type="ECO:0000313" key="1">
    <source>
        <dbReference type="EMBL" id="CUS06131.1"/>
    </source>
</evidence>
<sequence>MAYSYKNSKGTTYYLHARDVRLNNDRQRTIYFFAKEPRDGALERVPAGWQVMEGRNALPVLSKDK</sequence>
<accession>A0A160T6T3</accession>
<proteinExistence type="predicted"/>
<organism evidence="1 2">
    <name type="scientific">Candidatus Promineifilum breve</name>
    <dbReference type="NCBI Taxonomy" id="1806508"/>
    <lineage>
        <taxon>Bacteria</taxon>
        <taxon>Bacillati</taxon>
        <taxon>Chloroflexota</taxon>
        <taxon>Ardenticatenia</taxon>
        <taxon>Candidatus Promineifilales</taxon>
        <taxon>Candidatus Promineifilaceae</taxon>
        <taxon>Candidatus Promineifilum</taxon>
    </lineage>
</organism>